<dbReference type="Gene3D" id="3.90.190.20">
    <property type="entry name" value="Mur ligase, C-terminal domain"/>
    <property type="match status" value="1"/>
</dbReference>
<dbReference type="InterPro" id="IPR000713">
    <property type="entry name" value="Mur_ligase_N"/>
</dbReference>
<dbReference type="Gene3D" id="3.40.50.720">
    <property type="entry name" value="NAD(P)-binding Rossmann-like Domain"/>
    <property type="match status" value="1"/>
</dbReference>
<keyword evidence="10 14" id="KW-0573">Peptidoglycan synthesis</keyword>
<feature type="domain" description="Mur ligase N-terminal catalytic" evidence="15">
    <location>
        <begin position="11"/>
        <end position="110"/>
    </location>
</feature>
<evidence type="ECO:0000256" key="2">
    <source>
        <dbReference type="ARBA" id="ARBA00004752"/>
    </source>
</evidence>
<dbReference type="GO" id="GO:0051301">
    <property type="term" value="P:cell division"/>
    <property type="evidence" value="ECO:0007669"/>
    <property type="project" value="UniProtKB-KW"/>
</dbReference>
<dbReference type="NCBIfam" id="TIGR01082">
    <property type="entry name" value="murC"/>
    <property type="match status" value="1"/>
</dbReference>
<dbReference type="GO" id="GO:0005524">
    <property type="term" value="F:ATP binding"/>
    <property type="evidence" value="ECO:0007669"/>
    <property type="project" value="UniProtKB-UniRule"/>
</dbReference>
<dbReference type="GO" id="GO:0005737">
    <property type="term" value="C:cytoplasm"/>
    <property type="evidence" value="ECO:0007669"/>
    <property type="project" value="UniProtKB-SubCell"/>
</dbReference>
<gene>
    <name evidence="14 18" type="primary">murC</name>
    <name evidence="18" type="ORF">K8V82_08410</name>
</gene>
<dbReference type="SUPFAM" id="SSF51984">
    <property type="entry name" value="MurCD N-terminal domain"/>
    <property type="match status" value="1"/>
</dbReference>
<dbReference type="GO" id="GO:0008360">
    <property type="term" value="P:regulation of cell shape"/>
    <property type="evidence" value="ECO:0007669"/>
    <property type="project" value="UniProtKB-KW"/>
</dbReference>
<keyword evidence="11 14" id="KW-0131">Cell cycle</keyword>
<evidence type="ECO:0000313" key="19">
    <source>
        <dbReference type="Proteomes" id="UP000769156"/>
    </source>
</evidence>
<dbReference type="Pfam" id="PF02875">
    <property type="entry name" value="Mur_ligase_C"/>
    <property type="match status" value="1"/>
</dbReference>
<comment type="catalytic activity">
    <reaction evidence="13 14">
        <text>UDP-N-acetyl-alpha-D-muramate + L-alanine + ATP = UDP-N-acetyl-alpha-D-muramoyl-L-alanine + ADP + phosphate + H(+)</text>
        <dbReference type="Rhea" id="RHEA:23372"/>
        <dbReference type="ChEBI" id="CHEBI:15378"/>
        <dbReference type="ChEBI" id="CHEBI:30616"/>
        <dbReference type="ChEBI" id="CHEBI:43474"/>
        <dbReference type="ChEBI" id="CHEBI:57972"/>
        <dbReference type="ChEBI" id="CHEBI:70757"/>
        <dbReference type="ChEBI" id="CHEBI:83898"/>
        <dbReference type="ChEBI" id="CHEBI:456216"/>
        <dbReference type="EC" id="6.3.2.8"/>
    </reaction>
</comment>
<protein>
    <recommendedName>
        <fullName evidence="3 14">UDP-N-acetylmuramate--L-alanine ligase</fullName>
        <ecNumber evidence="3 14">6.3.2.8</ecNumber>
    </recommendedName>
    <alternativeName>
        <fullName evidence="14">UDP-N-acetylmuramoyl-L-alanine synthetase</fullName>
    </alternativeName>
</protein>
<evidence type="ECO:0000256" key="14">
    <source>
        <dbReference type="HAMAP-Rule" id="MF_00046"/>
    </source>
</evidence>
<dbReference type="Pfam" id="PF01225">
    <property type="entry name" value="Mur_ligase"/>
    <property type="match status" value="1"/>
</dbReference>
<dbReference type="InterPro" id="IPR036565">
    <property type="entry name" value="Mur-like_cat_sf"/>
</dbReference>
<dbReference type="InterPro" id="IPR036615">
    <property type="entry name" value="Mur_ligase_C_dom_sf"/>
</dbReference>
<dbReference type="SUPFAM" id="SSF53244">
    <property type="entry name" value="MurD-like peptide ligases, peptide-binding domain"/>
    <property type="match status" value="1"/>
</dbReference>
<evidence type="ECO:0000313" key="18">
    <source>
        <dbReference type="EMBL" id="HJF94801.1"/>
    </source>
</evidence>
<dbReference type="HAMAP" id="MF_00046">
    <property type="entry name" value="MurC"/>
    <property type="match status" value="1"/>
</dbReference>
<dbReference type="PANTHER" id="PTHR43445">
    <property type="entry name" value="UDP-N-ACETYLMURAMATE--L-ALANINE LIGASE-RELATED"/>
    <property type="match status" value="1"/>
</dbReference>
<dbReference type="PANTHER" id="PTHR43445:SF3">
    <property type="entry name" value="UDP-N-ACETYLMURAMATE--L-ALANINE LIGASE"/>
    <property type="match status" value="1"/>
</dbReference>
<dbReference type="EC" id="6.3.2.8" evidence="3 14"/>
<dbReference type="InterPro" id="IPR005758">
    <property type="entry name" value="UDP-N-AcMur_Ala_ligase_MurC"/>
</dbReference>
<dbReference type="AlphaFoldDB" id="A0A921I1K2"/>
<dbReference type="InterPro" id="IPR050061">
    <property type="entry name" value="MurCDEF_pg_biosynth"/>
</dbReference>
<dbReference type="Proteomes" id="UP000769156">
    <property type="component" value="Unassembled WGS sequence"/>
</dbReference>
<proteinExistence type="inferred from homology"/>
<keyword evidence="12 14" id="KW-0961">Cell wall biogenesis/degradation</keyword>
<evidence type="ECO:0000256" key="9">
    <source>
        <dbReference type="ARBA" id="ARBA00022960"/>
    </source>
</evidence>
<evidence type="ECO:0000256" key="12">
    <source>
        <dbReference type="ARBA" id="ARBA00023316"/>
    </source>
</evidence>
<dbReference type="InterPro" id="IPR013221">
    <property type="entry name" value="Mur_ligase_cen"/>
</dbReference>
<dbReference type="EMBL" id="DYVY01000136">
    <property type="protein sequence ID" value="HJF94801.1"/>
    <property type="molecule type" value="Genomic_DNA"/>
</dbReference>
<evidence type="ECO:0000256" key="4">
    <source>
        <dbReference type="ARBA" id="ARBA00022490"/>
    </source>
</evidence>
<dbReference type="Gene3D" id="3.40.1190.10">
    <property type="entry name" value="Mur-like, catalytic domain"/>
    <property type="match status" value="1"/>
</dbReference>
<dbReference type="Pfam" id="PF08245">
    <property type="entry name" value="Mur_ligase_M"/>
    <property type="match status" value="1"/>
</dbReference>
<dbReference type="GO" id="GO:0071555">
    <property type="term" value="P:cell wall organization"/>
    <property type="evidence" value="ECO:0007669"/>
    <property type="project" value="UniProtKB-KW"/>
</dbReference>
<evidence type="ECO:0000256" key="10">
    <source>
        <dbReference type="ARBA" id="ARBA00022984"/>
    </source>
</evidence>
<name>A0A921I1K2_9FIRM</name>
<evidence type="ECO:0000259" key="15">
    <source>
        <dbReference type="Pfam" id="PF01225"/>
    </source>
</evidence>
<keyword evidence="5 14" id="KW-0436">Ligase</keyword>
<keyword evidence="9 14" id="KW-0133">Cell shape</keyword>
<comment type="subcellular location">
    <subcellularLocation>
        <location evidence="1 14">Cytoplasm</location>
    </subcellularLocation>
</comment>
<organism evidence="18 19">
    <name type="scientific">Lachnoclostridium phocaeense</name>
    <dbReference type="NCBI Taxonomy" id="1871021"/>
    <lineage>
        <taxon>Bacteria</taxon>
        <taxon>Bacillati</taxon>
        <taxon>Bacillota</taxon>
        <taxon>Clostridia</taxon>
        <taxon>Lachnospirales</taxon>
        <taxon>Lachnospiraceae</taxon>
    </lineage>
</organism>
<dbReference type="GO" id="GO:0008763">
    <property type="term" value="F:UDP-N-acetylmuramate-L-alanine ligase activity"/>
    <property type="evidence" value="ECO:0007669"/>
    <property type="project" value="UniProtKB-UniRule"/>
</dbReference>
<evidence type="ECO:0000256" key="6">
    <source>
        <dbReference type="ARBA" id="ARBA00022618"/>
    </source>
</evidence>
<comment type="function">
    <text evidence="14">Cell wall formation.</text>
</comment>
<feature type="domain" description="Mur ligase C-terminal" evidence="16">
    <location>
        <begin position="318"/>
        <end position="447"/>
    </location>
</feature>
<keyword evidence="8 14" id="KW-0067">ATP-binding</keyword>
<dbReference type="InterPro" id="IPR004101">
    <property type="entry name" value="Mur_ligase_C"/>
</dbReference>
<evidence type="ECO:0000256" key="5">
    <source>
        <dbReference type="ARBA" id="ARBA00022598"/>
    </source>
</evidence>
<comment type="similarity">
    <text evidence="14">Belongs to the MurCDEF family.</text>
</comment>
<feature type="domain" description="Mur ligase central" evidence="17">
    <location>
        <begin position="116"/>
        <end position="296"/>
    </location>
</feature>
<sequence length="459" mass="50139">MYKINFHEPVHVHFIGIGGISMSGLAEILLKEGFTISGSDAKESALTDHLSSLGAKIFYGQKASNIIPGIDVVVYTAAIHEDNEEYAEAVRQELPMLSRAELLGQLMRNYKVPVAISGTHGKTTTTSMLSHILLAGEKDPTISVGGILKAIGGNIRVGDSDIFVTEACEYTNSFLHFFPKISVILNIDADHLDFFKDLEDIRRSFRKFAQLLPEDGVLIINKSIERLEEITEGLACRVITFGLEPDADYSAASISHDAFGDASFDLIRQGQNAGRIRLSVTGDHNICNALSVIAAADLLGVSLEDAQKGLSSFKGTNRRFEHKGDWNGVTVIDDYAHHPTEIRATLKAAASYPHREVWCVFQPHTYTRTKALFDDFADALALADHIVLADIYAARETDTLGVSSELLANALKEKGCDAYYLPSFQAIEEFLAGRCQKGDMLITMGAGNVVNIGEDLLKD</sequence>
<keyword evidence="7 14" id="KW-0547">Nucleotide-binding</keyword>
<evidence type="ECO:0000259" key="16">
    <source>
        <dbReference type="Pfam" id="PF02875"/>
    </source>
</evidence>
<evidence type="ECO:0000256" key="3">
    <source>
        <dbReference type="ARBA" id="ARBA00012211"/>
    </source>
</evidence>
<evidence type="ECO:0000256" key="11">
    <source>
        <dbReference type="ARBA" id="ARBA00023306"/>
    </source>
</evidence>
<dbReference type="GO" id="GO:0009252">
    <property type="term" value="P:peptidoglycan biosynthetic process"/>
    <property type="evidence" value="ECO:0007669"/>
    <property type="project" value="UniProtKB-UniRule"/>
</dbReference>
<accession>A0A921I1K2</accession>
<evidence type="ECO:0000256" key="1">
    <source>
        <dbReference type="ARBA" id="ARBA00004496"/>
    </source>
</evidence>
<evidence type="ECO:0000256" key="8">
    <source>
        <dbReference type="ARBA" id="ARBA00022840"/>
    </source>
</evidence>
<keyword evidence="6 14" id="KW-0132">Cell division</keyword>
<feature type="binding site" evidence="14">
    <location>
        <begin position="118"/>
        <end position="124"/>
    </location>
    <ligand>
        <name>ATP</name>
        <dbReference type="ChEBI" id="CHEBI:30616"/>
    </ligand>
</feature>
<comment type="caution">
    <text evidence="18">The sequence shown here is derived from an EMBL/GenBank/DDBJ whole genome shotgun (WGS) entry which is preliminary data.</text>
</comment>
<reference evidence="18" key="1">
    <citation type="journal article" date="2021" name="PeerJ">
        <title>Extensive microbial diversity within the chicken gut microbiome revealed by metagenomics and culture.</title>
        <authorList>
            <person name="Gilroy R."/>
            <person name="Ravi A."/>
            <person name="Getino M."/>
            <person name="Pursley I."/>
            <person name="Horton D.L."/>
            <person name="Alikhan N.F."/>
            <person name="Baker D."/>
            <person name="Gharbi K."/>
            <person name="Hall N."/>
            <person name="Watson M."/>
            <person name="Adriaenssens E.M."/>
            <person name="Foster-Nyarko E."/>
            <person name="Jarju S."/>
            <person name="Secka A."/>
            <person name="Antonio M."/>
            <person name="Oren A."/>
            <person name="Chaudhuri R.R."/>
            <person name="La Ragione R."/>
            <person name="Hildebrand F."/>
            <person name="Pallen M.J."/>
        </authorList>
    </citation>
    <scope>NUCLEOTIDE SEQUENCE</scope>
    <source>
        <strain evidence="18">ChiSjej5B23-16112</strain>
    </source>
</reference>
<comment type="pathway">
    <text evidence="2 14">Cell wall biogenesis; peptidoglycan biosynthesis.</text>
</comment>
<evidence type="ECO:0000259" key="17">
    <source>
        <dbReference type="Pfam" id="PF08245"/>
    </source>
</evidence>
<evidence type="ECO:0000256" key="7">
    <source>
        <dbReference type="ARBA" id="ARBA00022741"/>
    </source>
</evidence>
<dbReference type="SUPFAM" id="SSF53623">
    <property type="entry name" value="MurD-like peptide ligases, catalytic domain"/>
    <property type="match status" value="1"/>
</dbReference>
<reference evidence="18" key="2">
    <citation type="submission" date="2021-09" db="EMBL/GenBank/DDBJ databases">
        <authorList>
            <person name="Gilroy R."/>
        </authorList>
    </citation>
    <scope>NUCLEOTIDE SEQUENCE</scope>
    <source>
        <strain evidence="18">ChiSjej5B23-16112</strain>
    </source>
</reference>
<evidence type="ECO:0000256" key="13">
    <source>
        <dbReference type="ARBA" id="ARBA00047833"/>
    </source>
</evidence>
<keyword evidence="4 14" id="KW-0963">Cytoplasm</keyword>